<protein>
    <recommendedName>
        <fullName evidence="5">DivIVA domain-containing protein</fullName>
    </recommendedName>
</protein>
<keyword evidence="2" id="KW-0732">Signal</keyword>
<organism evidence="3 4">
    <name type="scientific">Cellulomonas fengjieae</name>
    <dbReference type="NCBI Taxonomy" id="2819978"/>
    <lineage>
        <taxon>Bacteria</taxon>
        <taxon>Bacillati</taxon>
        <taxon>Actinomycetota</taxon>
        <taxon>Actinomycetes</taxon>
        <taxon>Micrococcales</taxon>
        <taxon>Cellulomonadaceae</taxon>
        <taxon>Cellulomonas</taxon>
    </lineage>
</organism>
<feature type="signal peptide" evidence="2">
    <location>
        <begin position="1"/>
        <end position="27"/>
    </location>
</feature>
<accession>A0ABS3SHL1</accession>
<sequence length="113" mass="11825">MAVLVAIVLALLVAAAVLLVASRSASASERSETPLQAFRNGVSGRRKPDSEQQAAAEAAAVEPVDLSLAQFLRETVDEGEAYLQVDDLAATLQRARDKAAGTLPGNRKPLSGR</sequence>
<gene>
    <name evidence="3" type="ORF">J4035_07365</name>
</gene>
<comment type="caution">
    <text evidence="3">The sequence shown here is derived from an EMBL/GenBank/DDBJ whole genome shotgun (WGS) entry which is preliminary data.</text>
</comment>
<name>A0ABS3SHL1_9CELL</name>
<evidence type="ECO:0008006" key="5">
    <source>
        <dbReference type="Google" id="ProtNLM"/>
    </source>
</evidence>
<feature type="region of interest" description="Disordered" evidence="1">
    <location>
        <begin position="23"/>
        <end position="58"/>
    </location>
</feature>
<reference evidence="3 4" key="1">
    <citation type="submission" date="2021-03" db="EMBL/GenBank/DDBJ databases">
        <title>novel species in genus Cellulomonas.</title>
        <authorList>
            <person name="Zhang G."/>
        </authorList>
    </citation>
    <scope>NUCLEOTIDE SEQUENCE [LARGE SCALE GENOMIC DNA]</scope>
    <source>
        <strain evidence="4">zg-ZUI188</strain>
    </source>
</reference>
<feature type="chain" id="PRO_5045953580" description="DivIVA domain-containing protein" evidence="2">
    <location>
        <begin position="28"/>
        <end position="113"/>
    </location>
</feature>
<evidence type="ECO:0000313" key="3">
    <source>
        <dbReference type="EMBL" id="MBO3084456.1"/>
    </source>
</evidence>
<evidence type="ECO:0000256" key="1">
    <source>
        <dbReference type="SAM" id="MobiDB-lite"/>
    </source>
</evidence>
<keyword evidence="4" id="KW-1185">Reference proteome</keyword>
<dbReference type="Proteomes" id="UP000678317">
    <property type="component" value="Unassembled WGS sequence"/>
</dbReference>
<evidence type="ECO:0000313" key="4">
    <source>
        <dbReference type="Proteomes" id="UP000678317"/>
    </source>
</evidence>
<evidence type="ECO:0000256" key="2">
    <source>
        <dbReference type="SAM" id="SignalP"/>
    </source>
</evidence>
<proteinExistence type="predicted"/>
<dbReference type="RefSeq" id="WP_208289207.1">
    <property type="nucleotide sequence ID" value="NZ_CP074404.1"/>
</dbReference>
<dbReference type="EMBL" id="JAGFBM010000003">
    <property type="protein sequence ID" value="MBO3084456.1"/>
    <property type="molecule type" value="Genomic_DNA"/>
</dbReference>